<keyword evidence="2" id="KW-1185">Reference proteome</keyword>
<dbReference type="EMBL" id="AEXL02000120">
    <property type="protein sequence ID" value="EIJ65460.1"/>
    <property type="molecule type" value="Genomic_DNA"/>
</dbReference>
<reference evidence="1 2" key="1">
    <citation type="journal article" date="2012" name="J. Bacteriol.">
        <title>Genome sequence of "Candidatus Nitrosopumilus salaria" BD31, an ammonia-oxidizing archaeon from the San Francisco Bay estuary.</title>
        <authorList>
            <person name="Mosier A.C."/>
            <person name="Allen E.E."/>
            <person name="Kim M."/>
            <person name="Ferriera S."/>
            <person name="Francis C.A."/>
        </authorList>
    </citation>
    <scope>NUCLEOTIDE SEQUENCE [LARGE SCALE GENOMIC DNA]</scope>
    <source>
        <strain evidence="1 2">BD31</strain>
    </source>
</reference>
<dbReference type="PATRIC" id="fig|859350.6.peg.1486"/>
<dbReference type="Proteomes" id="UP000003423">
    <property type="component" value="Unassembled WGS sequence"/>
</dbReference>
<evidence type="ECO:0000313" key="1">
    <source>
        <dbReference type="EMBL" id="EIJ65460.1"/>
    </source>
</evidence>
<evidence type="ECO:0000313" key="2">
    <source>
        <dbReference type="Proteomes" id="UP000003423"/>
    </source>
</evidence>
<name>I3D167_9ARCH</name>
<dbReference type="RefSeq" id="WP_008300437.1">
    <property type="nucleotide sequence ID" value="NZ_AEXL02000120.1"/>
</dbReference>
<proteinExistence type="predicted"/>
<sequence>MTEIQLAGSGGWVNADLNDEQVTKSKLVPNIEKHFLSSLEKLDTAKMLKYFCKQCDSEFEGPTQLQIEEQPNEVVADGLILIERGQYTCHKCNSIIGEYRVFQKKDE</sequence>
<protein>
    <submittedName>
        <fullName evidence="1">Uncharacterized protein</fullName>
    </submittedName>
</protein>
<dbReference type="OrthoDB" id="9907at2157"/>
<accession>I3D167</accession>
<dbReference type="AlphaFoldDB" id="I3D167"/>
<gene>
    <name evidence="1" type="ORF">BD31_I0722</name>
</gene>
<organism evidence="1 2">
    <name type="scientific">Candidatus Nitrosopumilus salarius BD31</name>
    <dbReference type="NCBI Taxonomy" id="859350"/>
    <lineage>
        <taxon>Archaea</taxon>
        <taxon>Nitrososphaerota</taxon>
        <taxon>Nitrososphaeria</taxon>
        <taxon>Nitrosopumilales</taxon>
        <taxon>Nitrosopumilaceae</taxon>
        <taxon>Nitrosopumilus</taxon>
    </lineage>
</organism>
<comment type="caution">
    <text evidence="1">The sequence shown here is derived from an EMBL/GenBank/DDBJ whole genome shotgun (WGS) entry which is preliminary data.</text>
</comment>